<gene>
    <name evidence="1" type="ORF">S12H4_16617</name>
</gene>
<reference evidence="1" key="1">
    <citation type="journal article" date="2014" name="Front. Microbiol.">
        <title>High frequency of phylogenetically diverse reductive dehalogenase-homologous genes in deep subseafloor sedimentary metagenomes.</title>
        <authorList>
            <person name="Kawai M."/>
            <person name="Futagami T."/>
            <person name="Toyoda A."/>
            <person name="Takaki Y."/>
            <person name="Nishi S."/>
            <person name="Hori S."/>
            <person name="Arai W."/>
            <person name="Tsubouchi T."/>
            <person name="Morono Y."/>
            <person name="Uchiyama I."/>
            <person name="Ito T."/>
            <person name="Fujiyama A."/>
            <person name="Inagaki F."/>
            <person name="Takami H."/>
        </authorList>
    </citation>
    <scope>NUCLEOTIDE SEQUENCE</scope>
    <source>
        <strain evidence="1">Expedition CK06-06</strain>
    </source>
</reference>
<dbReference type="AlphaFoldDB" id="X1SWI8"/>
<proteinExistence type="predicted"/>
<accession>X1SWI8</accession>
<protein>
    <submittedName>
        <fullName evidence="1">Uncharacterized protein</fullName>
    </submittedName>
</protein>
<evidence type="ECO:0000313" key="1">
    <source>
        <dbReference type="EMBL" id="GAI79705.1"/>
    </source>
</evidence>
<sequence>ETSEVAKQKDLDLVFERSEPELSAPSAKELTVTISTHKLVYSGELLDITDEVMARLDSEE</sequence>
<comment type="caution">
    <text evidence="1">The sequence shown here is derived from an EMBL/GenBank/DDBJ whole genome shotgun (WGS) entry which is preliminary data.</text>
</comment>
<dbReference type="EMBL" id="BARW01008049">
    <property type="protein sequence ID" value="GAI79705.1"/>
    <property type="molecule type" value="Genomic_DNA"/>
</dbReference>
<organism evidence="1">
    <name type="scientific">marine sediment metagenome</name>
    <dbReference type="NCBI Taxonomy" id="412755"/>
    <lineage>
        <taxon>unclassified sequences</taxon>
        <taxon>metagenomes</taxon>
        <taxon>ecological metagenomes</taxon>
    </lineage>
</organism>
<feature type="non-terminal residue" evidence="1">
    <location>
        <position position="1"/>
    </location>
</feature>
<name>X1SWI8_9ZZZZ</name>